<dbReference type="PANTHER" id="PTHR11265">
    <property type="entry name" value="S-ADENOSYL-METHYLTRANSFERASE MRAW"/>
    <property type="match status" value="1"/>
</dbReference>
<keyword evidence="2 5" id="KW-0489">Methyltransferase</keyword>
<dbReference type="GO" id="GO:0005737">
    <property type="term" value="C:cytoplasm"/>
    <property type="evidence" value="ECO:0007669"/>
    <property type="project" value="TreeGrafter"/>
</dbReference>
<evidence type="ECO:0000256" key="2">
    <source>
        <dbReference type="ARBA" id="ARBA00022603"/>
    </source>
</evidence>
<evidence type="ECO:0000256" key="4">
    <source>
        <dbReference type="ARBA" id="ARBA00022691"/>
    </source>
</evidence>
<proteinExistence type="inferred from homology"/>
<dbReference type="SUPFAM" id="SSF81799">
    <property type="entry name" value="Putative methyltransferase TM0872, insert domain"/>
    <property type="match status" value="1"/>
</dbReference>
<evidence type="ECO:0000256" key="3">
    <source>
        <dbReference type="ARBA" id="ARBA00022679"/>
    </source>
</evidence>
<dbReference type="Proteomes" id="UP001174909">
    <property type="component" value="Unassembled WGS sequence"/>
</dbReference>
<dbReference type="PIRSF" id="PIRSF004486">
    <property type="entry name" value="MraW"/>
    <property type="match status" value="1"/>
</dbReference>
<gene>
    <name evidence="5" type="ORF">GBAR_LOCUS28396</name>
</gene>
<dbReference type="GO" id="GO:0070475">
    <property type="term" value="P:rRNA base methylation"/>
    <property type="evidence" value="ECO:0007669"/>
    <property type="project" value="TreeGrafter"/>
</dbReference>
<comment type="similarity">
    <text evidence="1">Belongs to the methyltransferase superfamily. RsmH family.</text>
</comment>
<dbReference type="InterPro" id="IPR002903">
    <property type="entry name" value="RsmH"/>
</dbReference>
<dbReference type="HAMAP" id="MF_01007">
    <property type="entry name" value="16SrRNA_methyltr_H"/>
    <property type="match status" value="1"/>
</dbReference>
<dbReference type="Gene3D" id="3.40.50.150">
    <property type="entry name" value="Vaccinia Virus protein VP39"/>
    <property type="match status" value="1"/>
</dbReference>
<dbReference type="PANTHER" id="PTHR11265:SF0">
    <property type="entry name" value="12S RRNA N4-METHYLCYTIDINE METHYLTRANSFERASE"/>
    <property type="match status" value="1"/>
</dbReference>
<evidence type="ECO:0000313" key="5">
    <source>
        <dbReference type="EMBL" id="CAI8051889.1"/>
    </source>
</evidence>
<dbReference type="NCBIfam" id="TIGR00006">
    <property type="entry name" value="16S rRNA (cytosine(1402)-N(4))-methyltransferase RsmH"/>
    <property type="match status" value="1"/>
</dbReference>
<reference evidence="5" key="1">
    <citation type="submission" date="2023-03" db="EMBL/GenBank/DDBJ databases">
        <authorList>
            <person name="Steffen K."/>
            <person name="Cardenas P."/>
        </authorList>
    </citation>
    <scope>NUCLEOTIDE SEQUENCE</scope>
</reference>
<dbReference type="GO" id="GO:0071424">
    <property type="term" value="F:rRNA (cytosine-N4-)-methyltransferase activity"/>
    <property type="evidence" value="ECO:0007669"/>
    <property type="project" value="TreeGrafter"/>
</dbReference>
<dbReference type="SUPFAM" id="SSF53335">
    <property type="entry name" value="S-adenosyl-L-methionine-dependent methyltransferases"/>
    <property type="match status" value="1"/>
</dbReference>
<dbReference type="InterPro" id="IPR023397">
    <property type="entry name" value="SAM-dep_MeTrfase_MraW_recog"/>
</dbReference>
<dbReference type="Gene3D" id="1.10.150.170">
    <property type="entry name" value="Putative methyltransferase TM0872, insert domain"/>
    <property type="match status" value="1"/>
</dbReference>
<keyword evidence="6" id="KW-1185">Reference proteome</keyword>
<dbReference type="InterPro" id="IPR029063">
    <property type="entry name" value="SAM-dependent_MTases_sf"/>
</dbReference>
<keyword evidence="3" id="KW-0808">Transferase</keyword>
<dbReference type="Pfam" id="PF01795">
    <property type="entry name" value="Methyltransf_5"/>
    <property type="match status" value="1"/>
</dbReference>
<dbReference type="EMBL" id="CASHTH010003971">
    <property type="protein sequence ID" value="CAI8051889.1"/>
    <property type="molecule type" value="Genomic_DNA"/>
</dbReference>
<accession>A0AA35TQH1</accession>
<evidence type="ECO:0000256" key="1">
    <source>
        <dbReference type="ARBA" id="ARBA00010396"/>
    </source>
</evidence>
<organism evidence="5 6">
    <name type="scientific">Geodia barretti</name>
    <name type="common">Barrett's horny sponge</name>
    <dbReference type="NCBI Taxonomy" id="519541"/>
    <lineage>
        <taxon>Eukaryota</taxon>
        <taxon>Metazoa</taxon>
        <taxon>Porifera</taxon>
        <taxon>Demospongiae</taxon>
        <taxon>Heteroscleromorpha</taxon>
        <taxon>Tetractinellida</taxon>
        <taxon>Astrophorina</taxon>
        <taxon>Geodiidae</taxon>
        <taxon>Geodia</taxon>
    </lineage>
</organism>
<protein>
    <submittedName>
        <fullName evidence="5">Ribosomal RNA small subunit methyltransferase H</fullName>
    </submittedName>
</protein>
<keyword evidence="4" id="KW-0949">S-adenosyl-L-methionine</keyword>
<sequence length="303" mass="32381">MADQAEGVIVPFHLPVLLTEVLGQLGVRPGGVYVDGTVGDGGHALAFLRASAPLGSVCGIDLDPRSLVRTEQRLAPFGVQFTPILGSYAEMVSLVQGMLGSEARADGVLLDLGISSRQVDGSGFGFSFQQDEPLDMRFNPEADIPTAADIVNTWSREGLVAVLREYGEEPRAGAIASAIVRQRPISSTVQLASVVAGAAGRQSGRSSRTHPATRTFQALRIAVNDELNTLTTGLQAAVDLLAPSGRLAVISYHSLEDRRVKTFLHQPRVSLVNRRIIRPSAGEIAENPRSRSARMRVAQRLAE</sequence>
<evidence type="ECO:0000313" key="6">
    <source>
        <dbReference type="Proteomes" id="UP001174909"/>
    </source>
</evidence>
<comment type="caution">
    <text evidence="5">The sequence shown here is derived from an EMBL/GenBank/DDBJ whole genome shotgun (WGS) entry which is preliminary data.</text>
</comment>
<name>A0AA35TQH1_GEOBA</name>
<dbReference type="AlphaFoldDB" id="A0AA35TQH1"/>